<gene>
    <name evidence="2" type="ORF">CCAM_LOCUS20121</name>
</gene>
<keyword evidence="1" id="KW-1133">Transmembrane helix</keyword>
<organism evidence="2 3">
    <name type="scientific">Cuscuta campestris</name>
    <dbReference type="NCBI Taxonomy" id="132261"/>
    <lineage>
        <taxon>Eukaryota</taxon>
        <taxon>Viridiplantae</taxon>
        <taxon>Streptophyta</taxon>
        <taxon>Embryophyta</taxon>
        <taxon>Tracheophyta</taxon>
        <taxon>Spermatophyta</taxon>
        <taxon>Magnoliopsida</taxon>
        <taxon>eudicotyledons</taxon>
        <taxon>Gunneridae</taxon>
        <taxon>Pentapetalae</taxon>
        <taxon>asterids</taxon>
        <taxon>lamiids</taxon>
        <taxon>Solanales</taxon>
        <taxon>Convolvulaceae</taxon>
        <taxon>Cuscuteae</taxon>
        <taxon>Cuscuta</taxon>
        <taxon>Cuscuta subgen. Grammica</taxon>
        <taxon>Cuscuta sect. Cleistogrammica</taxon>
    </lineage>
</organism>
<proteinExistence type="predicted"/>
<dbReference type="EMBL" id="OOIL02001788">
    <property type="protein sequence ID" value="VFQ78345.1"/>
    <property type="molecule type" value="Genomic_DNA"/>
</dbReference>
<name>A0A484LPJ5_9ASTE</name>
<evidence type="ECO:0000313" key="3">
    <source>
        <dbReference type="Proteomes" id="UP000595140"/>
    </source>
</evidence>
<keyword evidence="1" id="KW-0812">Transmembrane</keyword>
<protein>
    <submittedName>
        <fullName evidence="2">Uncharacterized protein</fullName>
    </submittedName>
</protein>
<keyword evidence="3" id="KW-1185">Reference proteome</keyword>
<feature type="transmembrane region" description="Helical" evidence="1">
    <location>
        <begin position="55"/>
        <end position="75"/>
    </location>
</feature>
<dbReference type="Proteomes" id="UP000595140">
    <property type="component" value="Unassembled WGS sequence"/>
</dbReference>
<evidence type="ECO:0000313" key="2">
    <source>
        <dbReference type="EMBL" id="VFQ78345.1"/>
    </source>
</evidence>
<dbReference type="AlphaFoldDB" id="A0A484LPJ5"/>
<accession>A0A484LPJ5</accession>
<sequence length="84" mass="10120">MEEVKSLLVFLIWRKLNLLHEMPRNRITYLPLEKCRSLLQRFQATMHVKLKRGTIIIPLDLSFSCYFFIIFHHLFLFSAAQQLL</sequence>
<keyword evidence="1" id="KW-0472">Membrane</keyword>
<reference evidence="2 3" key="1">
    <citation type="submission" date="2018-04" db="EMBL/GenBank/DDBJ databases">
        <authorList>
            <person name="Vogel A."/>
        </authorList>
    </citation>
    <scope>NUCLEOTIDE SEQUENCE [LARGE SCALE GENOMIC DNA]</scope>
</reference>
<evidence type="ECO:0000256" key="1">
    <source>
        <dbReference type="SAM" id="Phobius"/>
    </source>
</evidence>